<accession>A0A061RGD2</accession>
<evidence type="ECO:0000256" key="1">
    <source>
        <dbReference type="SAM" id="MobiDB-lite"/>
    </source>
</evidence>
<feature type="non-terminal residue" evidence="2">
    <location>
        <position position="1"/>
    </location>
</feature>
<proteinExistence type="predicted"/>
<organism evidence="2">
    <name type="scientific">Tetraselmis sp. GSL018</name>
    <dbReference type="NCBI Taxonomy" id="582737"/>
    <lineage>
        <taxon>Eukaryota</taxon>
        <taxon>Viridiplantae</taxon>
        <taxon>Chlorophyta</taxon>
        <taxon>core chlorophytes</taxon>
        <taxon>Chlorodendrophyceae</taxon>
        <taxon>Chlorodendrales</taxon>
        <taxon>Chlorodendraceae</taxon>
        <taxon>Tetraselmis</taxon>
    </lineage>
</organism>
<feature type="region of interest" description="Disordered" evidence="1">
    <location>
        <begin position="60"/>
        <end position="90"/>
    </location>
</feature>
<reference evidence="2" key="1">
    <citation type="submission" date="2014-05" db="EMBL/GenBank/DDBJ databases">
        <title>The transcriptome of the halophilic microalga Tetraselmis sp. GSL018 isolated from the Great Salt Lake, Utah.</title>
        <authorList>
            <person name="Jinkerson R.E."/>
            <person name="D'Adamo S."/>
            <person name="Posewitz M.C."/>
        </authorList>
    </citation>
    <scope>NUCLEOTIDE SEQUENCE</scope>
    <source>
        <strain evidence="2">GSL018</strain>
    </source>
</reference>
<gene>
    <name evidence="2" type="ORF">TSPGSL018_5441</name>
</gene>
<name>A0A061RGD2_9CHLO</name>
<dbReference type="AlphaFoldDB" id="A0A061RGD2"/>
<protein>
    <submittedName>
        <fullName evidence="2">Uncharacterized protein</fullName>
    </submittedName>
</protein>
<sequence>QRDAQQMNRWGAGRGESIVVCYRETIPTLPPPLLFKAAGKMDVGSCVRLGNTSCGCARGMTGKESEEGSTFLPPPRSTEMTDPHAPPPSSLCWIRSVATGPREQAGGEREPAVQRWIGGEFLSGLEQSQCRREMPFCHPQRRQMLREPGCQSPRPFLRCQPGP</sequence>
<evidence type="ECO:0000313" key="2">
    <source>
        <dbReference type="EMBL" id="JAC69839.1"/>
    </source>
</evidence>
<dbReference type="EMBL" id="GBEZ01016408">
    <property type="protein sequence ID" value="JAC69839.1"/>
    <property type="molecule type" value="Transcribed_RNA"/>
</dbReference>